<dbReference type="NCBIfam" id="TIGR01587">
    <property type="entry name" value="cas3_core"/>
    <property type="match status" value="1"/>
</dbReference>
<evidence type="ECO:0000259" key="7">
    <source>
        <dbReference type="PROSITE" id="PS51192"/>
    </source>
</evidence>
<dbReference type="Pfam" id="PF00270">
    <property type="entry name" value="DEAD"/>
    <property type="match status" value="1"/>
</dbReference>
<dbReference type="GO" id="GO:0005829">
    <property type="term" value="C:cytosol"/>
    <property type="evidence" value="ECO:0007669"/>
    <property type="project" value="TreeGrafter"/>
</dbReference>
<comment type="similarity">
    <text evidence="6">Belongs to the DEAD box helicase family.</text>
</comment>
<evidence type="ECO:0000256" key="5">
    <source>
        <dbReference type="ARBA" id="ARBA00023118"/>
    </source>
</evidence>
<sequence>LDYKNKSVILTASTGMGKTEFALNWVAGDKAFYTLPVRVSVNSMYERISNIFGKDNTGILHANTTDFYLNQSKNLEDNGIEVLINQVQSVRQLSMPITVSTADQIFLATLKYPGFEKIYATLTYSKVIVDEPQGYSPDTLAVIIKGLEEISNLGGKFCLMTATMHPFIKEHLKDKAEILEPVFNPEKKHKIKLVEKTVDEMVDFAIKEYQKGKKVLILTNTVRKAQEVYKILKSQNQTIRVNLLHSLYIQKTKREKEMQIQNTTEPVIWISTQIVEASLDIDYDLLITELSTADSLIQRMGRVYRKIGRTITPDSQPNIIICTKEPSGKGKVYDKEIMDYTLRELKNYDEKILTEEIKQEIVSNVFDLERIKNTNFYKKFDKNMKLLEYGFIADSKSEAQDIFRDIMNLSVIPKVIFDENQEKINALLEKIRQKDKIEKIKAIGELNDFTVSAQFYRVKNIIPLDKEIFLSDIPYDKELGFNLLDKDYREIGEIL</sequence>
<evidence type="ECO:0000256" key="3">
    <source>
        <dbReference type="ARBA" id="ARBA00022806"/>
    </source>
</evidence>
<dbReference type="PROSITE" id="PS51192">
    <property type="entry name" value="HELICASE_ATP_BIND_1"/>
    <property type="match status" value="1"/>
</dbReference>
<dbReference type="Proteomes" id="UP000005540">
    <property type="component" value="Unassembled WGS sequence"/>
</dbReference>
<dbReference type="InterPro" id="IPR014001">
    <property type="entry name" value="Helicase_ATP-bd"/>
</dbReference>
<organism evidence="9 10">
    <name type="scientific">Sulfurihydrogenibium yellowstonense SS-5</name>
    <dbReference type="NCBI Taxonomy" id="432331"/>
    <lineage>
        <taxon>Bacteria</taxon>
        <taxon>Pseudomonadati</taxon>
        <taxon>Aquificota</taxon>
        <taxon>Aquificia</taxon>
        <taxon>Aquificales</taxon>
        <taxon>Hydrogenothermaceae</taxon>
        <taxon>Sulfurihydrogenibium</taxon>
    </lineage>
</organism>
<evidence type="ECO:0000313" key="10">
    <source>
        <dbReference type="Proteomes" id="UP000005540"/>
    </source>
</evidence>
<reference evidence="9 10" key="1">
    <citation type="submission" date="2009-04" db="EMBL/GenBank/DDBJ databases">
        <authorList>
            <person name="Reysenbach A.-L."/>
            <person name="Heidelberg J.F."/>
            <person name="Nelson W.C."/>
        </authorList>
    </citation>
    <scope>NUCLEOTIDE SEQUENCE [LARGE SCALE GENOMIC DNA]</scope>
    <source>
        <strain evidence="9 10">SS-5</strain>
    </source>
</reference>
<evidence type="ECO:0000313" key="9">
    <source>
        <dbReference type="EMBL" id="EEP61026.1"/>
    </source>
</evidence>
<dbReference type="InterPro" id="IPR054712">
    <property type="entry name" value="Cas3-like_dom"/>
</dbReference>
<dbReference type="PANTHER" id="PTHR47959:SF16">
    <property type="entry name" value="CRISPR-ASSOCIATED NUCLEASE_HELICASE CAS3-RELATED"/>
    <property type="match status" value="1"/>
</dbReference>
<dbReference type="Pfam" id="PF22590">
    <property type="entry name" value="Cas3-like_C_2"/>
    <property type="match status" value="1"/>
</dbReference>
<feature type="non-terminal residue" evidence="9">
    <location>
        <position position="1"/>
    </location>
</feature>
<dbReference type="GO" id="GO:0003676">
    <property type="term" value="F:nucleic acid binding"/>
    <property type="evidence" value="ECO:0007669"/>
    <property type="project" value="InterPro"/>
</dbReference>
<evidence type="ECO:0000256" key="6">
    <source>
        <dbReference type="ARBA" id="ARBA00038437"/>
    </source>
</evidence>
<evidence type="ECO:0000256" key="4">
    <source>
        <dbReference type="ARBA" id="ARBA00022840"/>
    </source>
</evidence>
<evidence type="ECO:0000256" key="1">
    <source>
        <dbReference type="ARBA" id="ARBA00022741"/>
    </source>
</evidence>
<accession>C4FIT0</accession>
<dbReference type="GO" id="GO:0051607">
    <property type="term" value="P:defense response to virus"/>
    <property type="evidence" value="ECO:0007669"/>
    <property type="project" value="UniProtKB-KW"/>
</dbReference>
<dbReference type="PANTHER" id="PTHR47959">
    <property type="entry name" value="ATP-DEPENDENT RNA HELICASE RHLE-RELATED"/>
    <property type="match status" value="1"/>
</dbReference>
<keyword evidence="10" id="KW-1185">Reference proteome</keyword>
<dbReference type="EMBL" id="ABZS01000031">
    <property type="protein sequence ID" value="EEP61026.1"/>
    <property type="molecule type" value="Genomic_DNA"/>
</dbReference>
<name>C4FIT0_9AQUI</name>
<dbReference type="SMART" id="SM00490">
    <property type="entry name" value="HELICc"/>
    <property type="match status" value="1"/>
</dbReference>
<dbReference type="OrthoDB" id="9810236at2"/>
<dbReference type="Gene3D" id="3.40.50.300">
    <property type="entry name" value="P-loop containing nucleotide triphosphate hydrolases"/>
    <property type="match status" value="2"/>
</dbReference>
<dbReference type="InterPro" id="IPR050079">
    <property type="entry name" value="DEAD_box_RNA_helicase"/>
</dbReference>
<evidence type="ECO:0000256" key="2">
    <source>
        <dbReference type="ARBA" id="ARBA00022801"/>
    </source>
</evidence>
<keyword evidence="2" id="KW-0378">Hydrolase</keyword>
<dbReference type="RefSeq" id="WP_007546053.1">
    <property type="nucleotide sequence ID" value="NZ_ABZS01000031.1"/>
</dbReference>
<dbReference type="InterPro" id="IPR001650">
    <property type="entry name" value="Helicase_C-like"/>
</dbReference>
<proteinExistence type="inferred from homology"/>
<dbReference type="AlphaFoldDB" id="C4FIT0"/>
<dbReference type="PROSITE" id="PS51194">
    <property type="entry name" value="HELICASE_CTER"/>
    <property type="match status" value="1"/>
</dbReference>
<dbReference type="SUPFAM" id="SSF52540">
    <property type="entry name" value="P-loop containing nucleoside triphosphate hydrolases"/>
    <property type="match status" value="1"/>
</dbReference>
<dbReference type="InterPro" id="IPR011545">
    <property type="entry name" value="DEAD/DEAH_box_helicase_dom"/>
</dbReference>
<keyword evidence="1" id="KW-0547">Nucleotide-binding</keyword>
<feature type="domain" description="Helicase C-terminal" evidence="8">
    <location>
        <begin position="197"/>
        <end position="369"/>
    </location>
</feature>
<comment type="caution">
    <text evidence="9">The sequence shown here is derived from an EMBL/GenBank/DDBJ whole genome shotgun (WGS) entry which is preliminary data.</text>
</comment>
<gene>
    <name evidence="9" type="ORF">SULYE_0470</name>
</gene>
<evidence type="ECO:0000259" key="8">
    <source>
        <dbReference type="PROSITE" id="PS51194"/>
    </source>
</evidence>
<keyword evidence="5" id="KW-0051">Antiviral defense</keyword>
<protein>
    <submittedName>
        <fullName evidence="9">Crispr-associated helicase Cas3</fullName>
    </submittedName>
</protein>
<dbReference type="GO" id="GO:0003724">
    <property type="term" value="F:RNA helicase activity"/>
    <property type="evidence" value="ECO:0007669"/>
    <property type="project" value="TreeGrafter"/>
</dbReference>
<dbReference type="GO" id="GO:0016787">
    <property type="term" value="F:hydrolase activity"/>
    <property type="evidence" value="ECO:0007669"/>
    <property type="project" value="UniProtKB-KW"/>
</dbReference>
<keyword evidence="3" id="KW-0347">Helicase</keyword>
<feature type="domain" description="Helicase ATP-binding" evidence="7">
    <location>
        <begin position="1"/>
        <end position="182"/>
    </location>
</feature>
<dbReference type="GO" id="GO:0005524">
    <property type="term" value="F:ATP binding"/>
    <property type="evidence" value="ECO:0007669"/>
    <property type="project" value="UniProtKB-KW"/>
</dbReference>
<dbReference type="InterPro" id="IPR027417">
    <property type="entry name" value="P-loop_NTPase"/>
</dbReference>
<keyword evidence="4" id="KW-0067">ATP-binding</keyword>
<dbReference type="InterPro" id="IPR006474">
    <property type="entry name" value="Helicase_Cas3_CRISPR-ass_core"/>
</dbReference>